<evidence type="ECO:0000256" key="7">
    <source>
        <dbReference type="SAM" id="MobiDB-lite"/>
    </source>
</evidence>
<keyword evidence="4" id="KW-0143">Chaperone</keyword>
<sequence length="624" mass="70220">MTIIEVPRKSNPPNARLPNTGKKPETSKENKQKVENIPLLPIIFICSVVTAWCLALLLNSFGIVGNDDWFDGSSQEVRIHPQHGTPRYRPQPHSEAPNDKYNHKIGGYEPFIAIEYGAFGSRVGASVDGVMKIFPVNGRLKTPNSVAYLDEGVLVGQDEMDLPFVNPKNIVYGMRSMMGRRFSTDQTLHRDTQYLPYEVINKEDKPFIRVVVNREDIILSPEQIQAEIFRQLKLAAQDYYSEEITHTIMTVPAYFTDDQRQAVKDSARLAGLEVLRLVNEPTAAAIGYDAQNQEYLNARDESFVLVFNTENADTDVTISSIEDGMFGILSTTRGEFTFDPPNRPAGESVDYRYDITSEQYQERSDKHIAEQLITTVQNALTAAKLQKGDLSILIMTGDESAIHEIQPFLETFFDGKTFLSGVSPDTAVLRGVVYQAEILSGDLDGDWVGAFDITSLTRGIETAGGLFQAIIPRNTLVPTRKSLNVTTIHDKQTKMMFNIYVGERAFVKDNTLLGSFELDYLEEGPAGQVVVEVVCELDTNARPEIRATELGRGNMAVWNAGEGFDERHMTEDLQKMLVDAERYREEEVVEMRRYDGKVADGDEFGIVVVPREEEVEQKRQQMWK</sequence>
<keyword evidence="8" id="KW-0812">Transmembrane</keyword>
<dbReference type="Pfam" id="PF00012">
    <property type="entry name" value="HSP70"/>
    <property type="match status" value="2"/>
</dbReference>
<feature type="transmembrane region" description="Helical" evidence="8">
    <location>
        <begin position="37"/>
        <end position="58"/>
    </location>
</feature>
<evidence type="ECO:0000256" key="6">
    <source>
        <dbReference type="RuleBase" id="RU003322"/>
    </source>
</evidence>
<dbReference type="EC" id="3.6.4.10" evidence="1"/>
<dbReference type="SUPFAM" id="SSF53067">
    <property type="entry name" value="Actin-like ATPase domain"/>
    <property type="match status" value="2"/>
</dbReference>
<comment type="catalytic activity">
    <reaction evidence="5">
        <text>ATP + H2O = ADP + phosphate + H(+)</text>
        <dbReference type="Rhea" id="RHEA:13065"/>
        <dbReference type="ChEBI" id="CHEBI:15377"/>
        <dbReference type="ChEBI" id="CHEBI:15378"/>
        <dbReference type="ChEBI" id="CHEBI:30616"/>
        <dbReference type="ChEBI" id="CHEBI:43474"/>
        <dbReference type="ChEBI" id="CHEBI:456216"/>
        <dbReference type="EC" id="3.6.4.10"/>
    </reaction>
</comment>
<feature type="compositionally biased region" description="Basic and acidic residues" evidence="7">
    <location>
        <begin position="22"/>
        <end position="31"/>
    </location>
</feature>
<keyword evidence="2 6" id="KW-0547">Nucleotide-binding</keyword>
<dbReference type="Gene3D" id="2.60.34.10">
    <property type="entry name" value="Substrate Binding Domain Of DNAk, Chain A, domain 1"/>
    <property type="match status" value="1"/>
</dbReference>
<dbReference type="Gene3D" id="3.30.420.40">
    <property type="match status" value="2"/>
</dbReference>
<dbReference type="InterPro" id="IPR043129">
    <property type="entry name" value="ATPase_NBD"/>
</dbReference>
<evidence type="ECO:0000313" key="10">
    <source>
        <dbReference type="Proteomes" id="UP000178912"/>
    </source>
</evidence>
<dbReference type="EMBL" id="FJUX01000008">
    <property type="protein sequence ID" value="CZS91378.1"/>
    <property type="molecule type" value="Genomic_DNA"/>
</dbReference>
<evidence type="ECO:0000256" key="1">
    <source>
        <dbReference type="ARBA" id="ARBA00012554"/>
    </source>
</evidence>
<evidence type="ECO:0000313" key="9">
    <source>
        <dbReference type="EMBL" id="CZS91378.1"/>
    </source>
</evidence>
<dbReference type="AlphaFoldDB" id="A0A1E1JZT8"/>
<dbReference type="SUPFAM" id="SSF100920">
    <property type="entry name" value="Heat shock protein 70kD (HSP70), peptide-binding domain"/>
    <property type="match status" value="1"/>
</dbReference>
<proteinExistence type="inferred from homology"/>
<dbReference type="GO" id="GO:0005524">
    <property type="term" value="F:ATP binding"/>
    <property type="evidence" value="ECO:0007669"/>
    <property type="project" value="UniProtKB-KW"/>
</dbReference>
<evidence type="ECO:0000256" key="3">
    <source>
        <dbReference type="ARBA" id="ARBA00022840"/>
    </source>
</evidence>
<evidence type="ECO:0000256" key="2">
    <source>
        <dbReference type="ARBA" id="ARBA00022741"/>
    </source>
</evidence>
<keyword evidence="3 6" id="KW-0067">ATP-binding</keyword>
<dbReference type="PRINTS" id="PR00301">
    <property type="entry name" value="HEATSHOCK70"/>
</dbReference>
<evidence type="ECO:0000256" key="5">
    <source>
        <dbReference type="ARBA" id="ARBA00048056"/>
    </source>
</evidence>
<dbReference type="FunFam" id="3.30.30.30:FF:000005">
    <property type="entry name" value="Heat shock protein ssb1"/>
    <property type="match status" value="1"/>
</dbReference>
<comment type="similarity">
    <text evidence="6">Belongs to the heat shock protein 70 family.</text>
</comment>
<keyword evidence="10" id="KW-1185">Reference proteome</keyword>
<evidence type="ECO:0000256" key="8">
    <source>
        <dbReference type="SAM" id="Phobius"/>
    </source>
</evidence>
<reference evidence="10" key="1">
    <citation type="submission" date="2016-03" db="EMBL/GenBank/DDBJ databases">
        <authorList>
            <person name="Guldener U."/>
        </authorList>
    </citation>
    <scope>NUCLEOTIDE SEQUENCE [LARGE SCALE GENOMIC DNA]</scope>
    <source>
        <strain evidence="10">04CH-RAC-A.6.1</strain>
    </source>
</reference>
<accession>A0A1E1JZT8</accession>
<dbReference type="OrthoDB" id="3548825at2759"/>
<name>A0A1E1JZT8_9HELO</name>
<evidence type="ECO:0000256" key="4">
    <source>
        <dbReference type="ARBA" id="ARBA00023186"/>
    </source>
</evidence>
<organism evidence="9 10">
    <name type="scientific">Rhynchosporium agropyri</name>
    <dbReference type="NCBI Taxonomy" id="914238"/>
    <lineage>
        <taxon>Eukaryota</taxon>
        <taxon>Fungi</taxon>
        <taxon>Dikarya</taxon>
        <taxon>Ascomycota</taxon>
        <taxon>Pezizomycotina</taxon>
        <taxon>Leotiomycetes</taxon>
        <taxon>Helotiales</taxon>
        <taxon>Ploettnerulaceae</taxon>
        <taxon>Rhynchosporium</taxon>
    </lineage>
</organism>
<gene>
    <name evidence="9" type="ORF">RAG0_02020</name>
</gene>
<dbReference type="InterPro" id="IPR029047">
    <property type="entry name" value="HSP70_peptide-bd_sf"/>
</dbReference>
<dbReference type="Gene3D" id="3.90.640.10">
    <property type="entry name" value="Actin, Chain A, domain 4"/>
    <property type="match status" value="1"/>
</dbReference>
<dbReference type="PANTHER" id="PTHR19375">
    <property type="entry name" value="HEAT SHOCK PROTEIN 70KDA"/>
    <property type="match status" value="1"/>
</dbReference>
<dbReference type="Proteomes" id="UP000178912">
    <property type="component" value="Unassembled WGS sequence"/>
</dbReference>
<feature type="region of interest" description="Disordered" evidence="7">
    <location>
        <begin position="1"/>
        <end position="31"/>
    </location>
</feature>
<protein>
    <recommendedName>
        <fullName evidence="1">non-chaperonin molecular chaperone ATPase</fullName>
        <ecNumber evidence="1">3.6.4.10</ecNumber>
    </recommendedName>
</protein>
<dbReference type="GO" id="GO:0140662">
    <property type="term" value="F:ATP-dependent protein folding chaperone"/>
    <property type="evidence" value="ECO:0007669"/>
    <property type="project" value="InterPro"/>
</dbReference>
<keyword evidence="8" id="KW-1133">Transmembrane helix</keyword>
<dbReference type="InterPro" id="IPR013126">
    <property type="entry name" value="Hsp_70_fam"/>
</dbReference>
<keyword evidence="8" id="KW-0472">Membrane</keyword>